<feature type="compositionally biased region" description="Low complexity" evidence="1">
    <location>
        <begin position="202"/>
        <end position="215"/>
    </location>
</feature>
<evidence type="ECO:0000313" key="2">
    <source>
        <dbReference type="EMBL" id="AGB33659.1"/>
    </source>
</evidence>
<gene>
    <name evidence="2" type="ordered locus">Natpe_3905</name>
</gene>
<evidence type="ECO:0000256" key="1">
    <source>
        <dbReference type="SAM" id="MobiDB-lite"/>
    </source>
</evidence>
<feature type="compositionally biased region" description="Low complexity" evidence="1">
    <location>
        <begin position="71"/>
        <end position="85"/>
    </location>
</feature>
<evidence type="ECO:0000313" key="3">
    <source>
        <dbReference type="Proteomes" id="UP000010843"/>
    </source>
</evidence>
<proteinExistence type="predicted"/>
<feature type="region of interest" description="Disordered" evidence="1">
    <location>
        <begin position="161"/>
        <end position="215"/>
    </location>
</feature>
<name>L0JQY2_NATP1</name>
<accession>L0JQY2</accession>
<keyword evidence="2" id="KW-0614">Plasmid</keyword>
<dbReference type="AlphaFoldDB" id="L0JQY2"/>
<dbReference type="Proteomes" id="UP000010843">
    <property type="component" value="Plasmid pNATPE01"/>
</dbReference>
<feature type="region of interest" description="Disordered" evidence="1">
    <location>
        <begin position="119"/>
        <end position="142"/>
    </location>
</feature>
<reference evidence="3" key="1">
    <citation type="submission" date="2012-02" db="EMBL/GenBank/DDBJ databases">
        <title>Complete sequence of plasmid 1 of Natrinema pellirubrum DSM 15624.</title>
        <authorList>
            <person name="Lucas S."/>
            <person name="Han J."/>
            <person name="Lapidus A."/>
            <person name="Cheng J.-F."/>
            <person name="Goodwin L."/>
            <person name="Pitluck S."/>
            <person name="Peters L."/>
            <person name="Teshima H."/>
            <person name="Detter J.C."/>
            <person name="Han C."/>
            <person name="Tapia R."/>
            <person name="Land M."/>
            <person name="Hauser L."/>
            <person name="Kyrpides N."/>
            <person name="Ivanova N."/>
            <person name="Pagani I."/>
            <person name="Sproer C."/>
            <person name="Anderson I."/>
            <person name="Woyke T."/>
        </authorList>
    </citation>
    <scope>NUCLEOTIDE SEQUENCE [LARGE SCALE GENOMIC DNA]</scope>
    <source>
        <strain evidence="3">DSM 15624 / JCM 10476 / NCIMB 786</strain>
        <plasmid evidence="3">pNATPE01</plasmid>
    </source>
</reference>
<sequence length="215" mass="23093">MAVHNDQLTHRALSLAPSRAPLGASESAPQGGHPTSTARRPARSERPAGYARSCPARYAGPCPGRLSPRTRAAVWRAPAQAAQSAGTRKPARGATDGDTRWRRGHIHFSPERALTVRRAPARPEWSVASDAEGGSGERGEPLRITCSSTLDALCSSHYLVDSERARPLRSSPDSASTEGRGAQRGAWDAERLRAFGMRVTTRSRSAASSRPGRRR</sequence>
<dbReference type="KEGG" id="npe:Natpe_3905"/>
<feature type="region of interest" description="Disordered" evidence="1">
    <location>
        <begin position="1"/>
        <end position="102"/>
    </location>
</feature>
<geneLocation type="plasmid" evidence="2 3">
    <name>pNATPE01</name>
</geneLocation>
<protein>
    <submittedName>
        <fullName evidence="2">Uncharacterized protein</fullName>
    </submittedName>
</protein>
<dbReference type="EMBL" id="CP003373">
    <property type="protein sequence ID" value="AGB33659.1"/>
    <property type="molecule type" value="Genomic_DNA"/>
</dbReference>
<dbReference type="HOGENOM" id="CLU_092290_0_0_2"/>
<organism evidence="2 3">
    <name type="scientific">Natrinema pellirubrum (strain DSM 15624 / CIP 106293 / JCM 10476 / NCIMB 786 / 157)</name>
    <dbReference type="NCBI Taxonomy" id="797303"/>
    <lineage>
        <taxon>Archaea</taxon>
        <taxon>Methanobacteriati</taxon>
        <taxon>Methanobacteriota</taxon>
        <taxon>Stenosarchaea group</taxon>
        <taxon>Halobacteria</taxon>
        <taxon>Halobacteriales</taxon>
        <taxon>Natrialbaceae</taxon>
        <taxon>Natrinema</taxon>
    </lineage>
</organism>